<dbReference type="EMBL" id="GG662495">
    <property type="protein sequence ID" value="EWS72221.1"/>
    <property type="molecule type" value="Genomic_DNA"/>
</dbReference>
<feature type="transmembrane region" description="Helical" evidence="1">
    <location>
        <begin position="99"/>
        <end position="119"/>
    </location>
</feature>
<organism evidence="2 3">
    <name type="scientific">Tetrahymena thermophila (strain SB210)</name>
    <dbReference type="NCBI Taxonomy" id="312017"/>
    <lineage>
        <taxon>Eukaryota</taxon>
        <taxon>Sar</taxon>
        <taxon>Alveolata</taxon>
        <taxon>Ciliophora</taxon>
        <taxon>Intramacronucleata</taxon>
        <taxon>Oligohymenophorea</taxon>
        <taxon>Hymenostomatida</taxon>
        <taxon>Tetrahymenina</taxon>
        <taxon>Tetrahymenidae</taxon>
        <taxon>Tetrahymena</taxon>
    </lineage>
</organism>
<reference evidence="3" key="1">
    <citation type="journal article" date="2006" name="PLoS Biol.">
        <title>Macronuclear genome sequence of the ciliate Tetrahymena thermophila, a model eukaryote.</title>
        <authorList>
            <person name="Eisen J.A."/>
            <person name="Coyne R.S."/>
            <person name="Wu M."/>
            <person name="Wu D."/>
            <person name="Thiagarajan M."/>
            <person name="Wortman J.R."/>
            <person name="Badger J.H."/>
            <person name="Ren Q."/>
            <person name="Amedeo P."/>
            <person name="Jones K.M."/>
            <person name="Tallon L.J."/>
            <person name="Delcher A.L."/>
            <person name="Salzberg S.L."/>
            <person name="Silva J.C."/>
            <person name="Haas B.J."/>
            <person name="Majoros W.H."/>
            <person name="Farzad M."/>
            <person name="Carlton J.M."/>
            <person name="Smith R.K. Jr."/>
            <person name="Garg J."/>
            <person name="Pearlman R.E."/>
            <person name="Karrer K.M."/>
            <person name="Sun L."/>
            <person name="Manning G."/>
            <person name="Elde N.C."/>
            <person name="Turkewitz A.P."/>
            <person name="Asai D.J."/>
            <person name="Wilkes D.E."/>
            <person name="Wang Y."/>
            <person name="Cai H."/>
            <person name="Collins K."/>
            <person name="Stewart B.A."/>
            <person name="Lee S.R."/>
            <person name="Wilamowska K."/>
            <person name="Weinberg Z."/>
            <person name="Ruzzo W.L."/>
            <person name="Wloga D."/>
            <person name="Gaertig J."/>
            <person name="Frankel J."/>
            <person name="Tsao C.-C."/>
            <person name="Gorovsky M.A."/>
            <person name="Keeling P.J."/>
            <person name="Waller R.F."/>
            <person name="Patron N.J."/>
            <person name="Cherry J.M."/>
            <person name="Stover N.A."/>
            <person name="Krieger C.J."/>
            <person name="del Toro C."/>
            <person name="Ryder H.F."/>
            <person name="Williamson S.C."/>
            <person name="Barbeau R.A."/>
            <person name="Hamilton E.P."/>
            <person name="Orias E."/>
        </authorList>
    </citation>
    <scope>NUCLEOTIDE SEQUENCE [LARGE SCALE GENOMIC DNA]</scope>
    <source>
        <strain evidence="3">SB210</strain>
    </source>
</reference>
<evidence type="ECO:0000256" key="1">
    <source>
        <dbReference type="SAM" id="Phobius"/>
    </source>
</evidence>
<feature type="transmembrane region" description="Helical" evidence="1">
    <location>
        <begin position="6"/>
        <end position="27"/>
    </location>
</feature>
<dbReference type="KEGG" id="tet:TTHERM_000537309"/>
<proteinExistence type="predicted"/>
<dbReference type="AlphaFoldDB" id="W7XE53"/>
<feature type="transmembrane region" description="Helical" evidence="1">
    <location>
        <begin position="34"/>
        <end position="52"/>
    </location>
</feature>
<evidence type="ECO:0000313" key="2">
    <source>
        <dbReference type="EMBL" id="EWS72221.1"/>
    </source>
</evidence>
<dbReference type="Proteomes" id="UP000009168">
    <property type="component" value="Unassembled WGS sequence"/>
</dbReference>
<protein>
    <submittedName>
        <fullName evidence="2">Transmembrane protein, putative</fullName>
    </submittedName>
</protein>
<feature type="transmembrane region" description="Helical" evidence="1">
    <location>
        <begin position="140"/>
        <end position="158"/>
    </location>
</feature>
<keyword evidence="1 2" id="KW-0812">Transmembrane</keyword>
<keyword evidence="3" id="KW-1185">Reference proteome</keyword>
<accession>W7XE53</accession>
<keyword evidence="1" id="KW-0472">Membrane</keyword>
<name>W7XE53_TETTS</name>
<dbReference type="GeneID" id="24439475"/>
<feature type="transmembrane region" description="Helical" evidence="1">
    <location>
        <begin position="194"/>
        <end position="216"/>
    </location>
</feature>
<gene>
    <name evidence="2" type="ORF">TTHERM_000537309</name>
</gene>
<dbReference type="RefSeq" id="XP_012655264.1">
    <property type="nucleotide sequence ID" value="XM_012799810.1"/>
</dbReference>
<evidence type="ECO:0000313" key="3">
    <source>
        <dbReference type="Proteomes" id="UP000009168"/>
    </source>
</evidence>
<keyword evidence="1" id="KW-1133">Transmembrane helix</keyword>
<sequence>MLQDAYLLFLSSLFFLIQNFQQFLRILTFNRNQIYQHLLLIIFFISQLLRTFNLTKSTVKLSQDQNQNFSTSLIIQKINIQPLRKKIFKYLSYLSYKNIFQVNLIFQNINQLLFLILLLRLLFDLEQKKEFQRQLDHQFYFFYYLLSLYLYIQMYVAISKLYDSNPTIQLNYYMLNLRCNEVQVHYLLRQVQSFFIQLILNGSILNFHISFLKIFYQFKLKPSLRAAHYFFPQKFCQILALNLKDCFHLNLNQKNLYQLVCNCFCISYYP</sequence>
<dbReference type="InParanoid" id="W7XE53"/>